<evidence type="ECO:0000313" key="1">
    <source>
        <dbReference type="EMBL" id="MDP5183494.1"/>
    </source>
</evidence>
<comment type="caution">
    <text evidence="1">The sequence shown here is derived from an EMBL/GenBank/DDBJ whole genome shotgun (WGS) entry which is preliminary data.</text>
</comment>
<evidence type="ECO:0000313" key="2">
    <source>
        <dbReference type="Proteomes" id="UP001233673"/>
    </source>
</evidence>
<gene>
    <name evidence="1" type="ORF">QOZ88_12685</name>
</gene>
<name>A0ABT9ID34_9ACTN</name>
<accession>A0ABT9ID34</accession>
<keyword evidence="2" id="KW-1185">Reference proteome</keyword>
<dbReference type="Proteomes" id="UP001233673">
    <property type="component" value="Unassembled WGS sequence"/>
</dbReference>
<evidence type="ECO:0008006" key="3">
    <source>
        <dbReference type="Google" id="ProtNLM"/>
    </source>
</evidence>
<sequence>MSDGLEVETAVLRDAGRALLVVHGEFDGARDTADVGADVIAHGGLRERLGEFGSNWDRRRTEMAGLIAGLGQAAQDAAEVYERIETELIAAMAGER</sequence>
<protein>
    <recommendedName>
        <fullName evidence="3">Excreted virulence factor EspC, type VII ESX diderm</fullName>
    </recommendedName>
</protein>
<reference evidence="2" key="1">
    <citation type="submission" date="2023-05" db="EMBL/GenBank/DDBJ databases">
        <title>Draft genome of Pseudofrankia sp. BMG5.37.</title>
        <authorList>
            <person name="Gtari M."/>
            <person name="Ghodhbane F."/>
            <person name="Sbissi I."/>
        </authorList>
    </citation>
    <scope>NUCLEOTIDE SEQUENCE [LARGE SCALE GENOMIC DNA]</scope>
    <source>
        <strain evidence="2">BMG 814</strain>
    </source>
</reference>
<proteinExistence type="predicted"/>
<organism evidence="1 2">
    <name type="scientific">Blastococcus carthaginiensis</name>
    <dbReference type="NCBI Taxonomy" id="3050034"/>
    <lineage>
        <taxon>Bacteria</taxon>
        <taxon>Bacillati</taxon>
        <taxon>Actinomycetota</taxon>
        <taxon>Actinomycetes</taxon>
        <taxon>Geodermatophilales</taxon>
        <taxon>Geodermatophilaceae</taxon>
        <taxon>Blastococcus</taxon>
    </lineage>
</organism>
<dbReference type="RefSeq" id="WP_306000119.1">
    <property type="nucleotide sequence ID" value="NZ_JASNFN010000013.1"/>
</dbReference>
<dbReference type="EMBL" id="JASNFN010000013">
    <property type="protein sequence ID" value="MDP5183494.1"/>
    <property type="molecule type" value="Genomic_DNA"/>
</dbReference>